<evidence type="ECO:0000313" key="1">
    <source>
        <dbReference type="EMBL" id="HJD97112.1"/>
    </source>
</evidence>
<accession>A0A921DSN0</accession>
<dbReference type="EMBL" id="DYZA01000108">
    <property type="protein sequence ID" value="HJD97112.1"/>
    <property type="molecule type" value="Genomic_DNA"/>
</dbReference>
<protein>
    <submittedName>
        <fullName evidence="1">Uncharacterized protein</fullName>
    </submittedName>
</protein>
<name>A0A921DSN0_9BACT</name>
<proteinExistence type="predicted"/>
<dbReference type="RefSeq" id="WP_304121977.1">
    <property type="nucleotide sequence ID" value="NZ_DYZA01000108.1"/>
</dbReference>
<comment type="caution">
    <text evidence="1">The sequence shown here is derived from an EMBL/GenBank/DDBJ whole genome shotgun (WGS) entry which is preliminary data.</text>
</comment>
<dbReference type="Proteomes" id="UP000698963">
    <property type="component" value="Unassembled WGS sequence"/>
</dbReference>
<reference evidence="1" key="1">
    <citation type="journal article" date="2021" name="PeerJ">
        <title>Extensive microbial diversity within the chicken gut microbiome revealed by metagenomics and culture.</title>
        <authorList>
            <person name="Gilroy R."/>
            <person name="Ravi A."/>
            <person name="Getino M."/>
            <person name="Pursley I."/>
            <person name="Horton D.L."/>
            <person name="Alikhan N.F."/>
            <person name="Baker D."/>
            <person name="Gharbi K."/>
            <person name="Hall N."/>
            <person name="Watson M."/>
            <person name="Adriaenssens E.M."/>
            <person name="Foster-Nyarko E."/>
            <person name="Jarju S."/>
            <person name="Secka A."/>
            <person name="Antonio M."/>
            <person name="Oren A."/>
            <person name="Chaudhuri R.R."/>
            <person name="La Ragione R."/>
            <person name="Hildebrand F."/>
            <person name="Pallen M.J."/>
        </authorList>
    </citation>
    <scope>NUCLEOTIDE SEQUENCE</scope>
    <source>
        <strain evidence="1">ChiGjej2B2-19336</strain>
    </source>
</reference>
<reference evidence="1" key="2">
    <citation type="submission" date="2021-09" db="EMBL/GenBank/DDBJ databases">
        <authorList>
            <person name="Gilroy R."/>
        </authorList>
    </citation>
    <scope>NUCLEOTIDE SEQUENCE</scope>
    <source>
        <strain evidence="1">ChiGjej2B2-19336</strain>
    </source>
</reference>
<sequence length="99" mass="11284">MDNIDITIRMLDLDGARLSGAEQRLRHMLKERSIQADIICVSCGLEIARQGFSNGLPALLMNQYLASEGREMTDEVLTEFCDKLELWISRVRARQARES</sequence>
<evidence type="ECO:0000313" key="2">
    <source>
        <dbReference type="Proteomes" id="UP000698963"/>
    </source>
</evidence>
<dbReference type="AlphaFoldDB" id="A0A921DSN0"/>
<gene>
    <name evidence="1" type="ORF">K8W16_05660</name>
</gene>
<organism evidence="1 2">
    <name type="scientific">Mailhella massiliensis</name>
    <dbReference type="NCBI Taxonomy" id="1903261"/>
    <lineage>
        <taxon>Bacteria</taxon>
        <taxon>Pseudomonadati</taxon>
        <taxon>Thermodesulfobacteriota</taxon>
        <taxon>Desulfovibrionia</taxon>
        <taxon>Desulfovibrionales</taxon>
        <taxon>Desulfovibrionaceae</taxon>
        <taxon>Mailhella</taxon>
    </lineage>
</organism>